<keyword evidence="3" id="KW-1185">Reference proteome</keyword>
<accession>A0A4Y2MQI5</accession>
<protein>
    <submittedName>
        <fullName evidence="1">Uncharacterized protein</fullName>
    </submittedName>
</protein>
<name>A0A4Y2MQI5_ARAVE</name>
<dbReference type="EMBL" id="BGPR01007697">
    <property type="protein sequence ID" value="GBN28829.1"/>
    <property type="molecule type" value="Genomic_DNA"/>
</dbReference>
<reference evidence="1 3" key="1">
    <citation type="journal article" date="2019" name="Sci. Rep.">
        <title>Orb-weaving spider Araneus ventricosus genome elucidates the spidroin gene catalogue.</title>
        <authorList>
            <person name="Kono N."/>
            <person name="Nakamura H."/>
            <person name="Ohtoshi R."/>
            <person name="Moran D.A.P."/>
            <person name="Shinohara A."/>
            <person name="Yoshida Y."/>
            <person name="Fujiwara M."/>
            <person name="Mori M."/>
            <person name="Tomita M."/>
            <person name="Arakawa K."/>
        </authorList>
    </citation>
    <scope>NUCLEOTIDE SEQUENCE [LARGE SCALE GENOMIC DNA]</scope>
</reference>
<comment type="caution">
    <text evidence="1">The sequence shown here is derived from an EMBL/GenBank/DDBJ whole genome shotgun (WGS) entry which is preliminary data.</text>
</comment>
<gene>
    <name evidence="2" type="ORF">AVEN_182232_1</name>
    <name evidence="1" type="ORF">AVEN_54265_1</name>
</gene>
<dbReference type="Proteomes" id="UP000499080">
    <property type="component" value="Unassembled WGS sequence"/>
</dbReference>
<dbReference type="EMBL" id="BGPR01007700">
    <property type="protein sequence ID" value="GBN28863.1"/>
    <property type="molecule type" value="Genomic_DNA"/>
</dbReference>
<proteinExistence type="predicted"/>
<evidence type="ECO:0000313" key="3">
    <source>
        <dbReference type="Proteomes" id="UP000499080"/>
    </source>
</evidence>
<organism evidence="1 3">
    <name type="scientific">Araneus ventricosus</name>
    <name type="common">Orbweaver spider</name>
    <name type="synonym">Epeira ventricosa</name>
    <dbReference type="NCBI Taxonomy" id="182803"/>
    <lineage>
        <taxon>Eukaryota</taxon>
        <taxon>Metazoa</taxon>
        <taxon>Ecdysozoa</taxon>
        <taxon>Arthropoda</taxon>
        <taxon>Chelicerata</taxon>
        <taxon>Arachnida</taxon>
        <taxon>Araneae</taxon>
        <taxon>Araneomorphae</taxon>
        <taxon>Entelegynae</taxon>
        <taxon>Araneoidea</taxon>
        <taxon>Araneidae</taxon>
        <taxon>Araneus</taxon>
    </lineage>
</organism>
<evidence type="ECO:0000313" key="2">
    <source>
        <dbReference type="EMBL" id="GBN28863.1"/>
    </source>
</evidence>
<evidence type="ECO:0000313" key="1">
    <source>
        <dbReference type="EMBL" id="GBN28829.1"/>
    </source>
</evidence>
<sequence>MLTWSQFQDQRVPISKSNSIEELPCKQVWCTLNPLGSNNLLLVRCKGWRRCVGSGVVLTIRPWFNPMSPIPPQTAHSTEAGLGRFWAPG</sequence>
<dbReference type="AlphaFoldDB" id="A0A4Y2MQI5"/>